<evidence type="ECO:0000313" key="5">
    <source>
        <dbReference type="EMBL" id="WRP17862.1"/>
    </source>
</evidence>
<keyword evidence="3 5" id="KW-0378">Hydrolase</keyword>
<dbReference type="Gene3D" id="3.30.70.360">
    <property type="match status" value="1"/>
</dbReference>
<keyword evidence="1" id="KW-0645">Protease</keyword>
<organism evidence="5 6">
    <name type="scientific">Carboxydichorda subterranea</name>
    <dbReference type="NCBI Taxonomy" id="3109565"/>
    <lineage>
        <taxon>Bacteria</taxon>
        <taxon>Bacillati</taxon>
        <taxon>Bacillota</taxon>
        <taxon>Limnochordia</taxon>
        <taxon>Limnochordales</taxon>
        <taxon>Geochordaceae</taxon>
        <taxon>Carboxydichorda</taxon>
    </lineage>
</organism>
<dbReference type="NCBIfam" id="NF006053">
    <property type="entry name" value="PRK08201.1"/>
    <property type="match status" value="1"/>
</dbReference>
<name>A0ABZ1BYH9_9FIRM</name>
<evidence type="ECO:0000313" key="6">
    <source>
        <dbReference type="Proteomes" id="UP001332192"/>
    </source>
</evidence>
<evidence type="ECO:0000259" key="4">
    <source>
        <dbReference type="Pfam" id="PF07687"/>
    </source>
</evidence>
<dbReference type="GO" id="GO:0016805">
    <property type="term" value="F:dipeptidase activity"/>
    <property type="evidence" value="ECO:0007669"/>
    <property type="project" value="UniProtKB-KW"/>
</dbReference>
<dbReference type="EMBL" id="CP141615">
    <property type="protein sequence ID" value="WRP17862.1"/>
    <property type="molecule type" value="Genomic_DNA"/>
</dbReference>
<dbReference type="InterPro" id="IPR011650">
    <property type="entry name" value="Peptidase_M20_dimer"/>
</dbReference>
<dbReference type="PANTHER" id="PTHR43270">
    <property type="entry name" value="BETA-ALA-HIS DIPEPTIDASE"/>
    <property type="match status" value="1"/>
</dbReference>
<dbReference type="PANTHER" id="PTHR43270:SF12">
    <property type="entry name" value="SUCCINYL-DIAMINOPIMELATE DESUCCINYLASE"/>
    <property type="match status" value="1"/>
</dbReference>
<dbReference type="Gene3D" id="3.40.630.10">
    <property type="entry name" value="Zn peptidases"/>
    <property type="match status" value="1"/>
</dbReference>
<reference evidence="5 6" key="1">
    <citation type="journal article" date="2024" name="Front. Microbiol.">
        <title>Novel thermophilic genera Geochorda gen. nov. and Carboxydochorda gen. nov. from the deep terrestrial subsurface reveal the ecophysiological diversity in the class Limnochordia.</title>
        <authorList>
            <person name="Karnachuk O.V."/>
            <person name="Lukina A.P."/>
            <person name="Avakyan M.R."/>
            <person name="Kadnikov V.V."/>
            <person name="Begmatov S."/>
            <person name="Beletsky A.V."/>
            <person name="Vlasova K.G."/>
            <person name="Novikov A.A."/>
            <person name="Shcherbakova V.A."/>
            <person name="Mardanov A.V."/>
            <person name="Ravin N.V."/>
        </authorList>
    </citation>
    <scope>NUCLEOTIDE SEQUENCE [LARGE SCALE GENOMIC DNA]</scope>
    <source>
        <strain evidence="5 6">L945</strain>
    </source>
</reference>
<dbReference type="SUPFAM" id="SSF53187">
    <property type="entry name" value="Zn-dependent exopeptidases"/>
    <property type="match status" value="1"/>
</dbReference>
<sequence length="465" mass="51808">MERPARIPDGVRAHLERLGEQAVHELIDFLRIPSVSALSEHRDDVRRAAEWVARRMQRAGIEHVEVLPTPLHPVVVGDWLHAPAGRPTVLVYGHFDTQPADPVELWTRPPFEPWVEGDRIYARGASDDKGNMMVPILAAQAWLQGGQGLPVNVRFIFEGQEEVGSPHLAEFVAGRRDRLACDLVVSADGGQFSEERPSLTLGTRGLCAVQIDVKGPARDLHSGTYGGTVQNPIHALVELLASMRAPDGHVLVEGFYDRVEPLSAEQRRYMAMVPHDDGAYRQAIGVRELFGEPGYSTLERQGARPTLEINGIWGGFTGEGVKTVLPSEAHAKLTCRLVKDQDPVEIQRRIEAHVERHAPRGVEVRVRRMEGLARPYAMPVDHWGNRAASDVLQEVYGREPLLLWSGGTVPLYDIFLRELGTYTVTFAFGLPDEPVHAPDEFFRISSLRRGMVAWARLFERLAHAP</sequence>
<dbReference type="Pfam" id="PF01546">
    <property type="entry name" value="Peptidase_M20"/>
    <property type="match status" value="1"/>
</dbReference>
<dbReference type="NCBIfam" id="NF006579">
    <property type="entry name" value="PRK09104.1"/>
    <property type="match status" value="1"/>
</dbReference>
<dbReference type="Pfam" id="PF07687">
    <property type="entry name" value="M20_dimer"/>
    <property type="match status" value="1"/>
</dbReference>
<dbReference type="RefSeq" id="WP_324717132.1">
    <property type="nucleotide sequence ID" value="NZ_CP141615.1"/>
</dbReference>
<evidence type="ECO:0000256" key="2">
    <source>
        <dbReference type="ARBA" id="ARBA00022723"/>
    </source>
</evidence>
<keyword evidence="2" id="KW-0479">Metal-binding</keyword>
<dbReference type="EC" id="3.4.13.-" evidence="5"/>
<protein>
    <submittedName>
        <fullName evidence="5">Dipeptidase</fullName>
        <ecNumber evidence="5">3.4.13.-</ecNumber>
    </submittedName>
</protein>
<dbReference type="Proteomes" id="UP001332192">
    <property type="component" value="Chromosome"/>
</dbReference>
<keyword evidence="5" id="KW-0224">Dipeptidase</keyword>
<evidence type="ECO:0000256" key="1">
    <source>
        <dbReference type="ARBA" id="ARBA00022670"/>
    </source>
</evidence>
<keyword evidence="6" id="KW-1185">Reference proteome</keyword>
<dbReference type="InterPro" id="IPR002933">
    <property type="entry name" value="Peptidase_M20"/>
</dbReference>
<feature type="domain" description="Peptidase M20 dimerisation" evidence="4">
    <location>
        <begin position="202"/>
        <end position="361"/>
    </location>
</feature>
<evidence type="ECO:0000256" key="3">
    <source>
        <dbReference type="ARBA" id="ARBA00022801"/>
    </source>
</evidence>
<gene>
    <name evidence="5" type="ORF">U7230_02285</name>
</gene>
<proteinExistence type="predicted"/>
<dbReference type="InterPro" id="IPR051458">
    <property type="entry name" value="Cyt/Met_Dipeptidase"/>
</dbReference>
<accession>A0ABZ1BYH9</accession>